<organism evidence="1 2">
    <name type="scientific">Crotalaria pallida</name>
    <name type="common">Smooth rattlebox</name>
    <name type="synonym">Crotalaria striata</name>
    <dbReference type="NCBI Taxonomy" id="3830"/>
    <lineage>
        <taxon>Eukaryota</taxon>
        <taxon>Viridiplantae</taxon>
        <taxon>Streptophyta</taxon>
        <taxon>Embryophyta</taxon>
        <taxon>Tracheophyta</taxon>
        <taxon>Spermatophyta</taxon>
        <taxon>Magnoliopsida</taxon>
        <taxon>eudicotyledons</taxon>
        <taxon>Gunneridae</taxon>
        <taxon>Pentapetalae</taxon>
        <taxon>rosids</taxon>
        <taxon>fabids</taxon>
        <taxon>Fabales</taxon>
        <taxon>Fabaceae</taxon>
        <taxon>Papilionoideae</taxon>
        <taxon>50 kb inversion clade</taxon>
        <taxon>genistoids sensu lato</taxon>
        <taxon>core genistoids</taxon>
        <taxon>Crotalarieae</taxon>
        <taxon>Crotalaria</taxon>
    </lineage>
</organism>
<name>A0AAN9FPV6_CROPI</name>
<protein>
    <submittedName>
        <fullName evidence="1">Uncharacterized protein</fullName>
    </submittedName>
</protein>
<comment type="caution">
    <text evidence="1">The sequence shown here is derived from an EMBL/GenBank/DDBJ whole genome shotgun (WGS) entry which is preliminary data.</text>
</comment>
<dbReference type="AlphaFoldDB" id="A0AAN9FPV6"/>
<dbReference type="EMBL" id="JAYWIO010000003">
    <property type="protein sequence ID" value="KAK7277260.1"/>
    <property type="molecule type" value="Genomic_DNA"/>
</dbReference>
<accession>A0AAN9FPV6</accession>
<gene>
    <name evidence="1" type="ORF">RIF29_18411</name>
</gene>
<keyword evidence="2" id="KW-1185">Reference proteome</keyword>
<sequence length="67" mass="8029">MIVNVMNKLFVFEGCLFHKKESKRLYLLDLKDLFLLYAMQTYKFISFICQNTLCITPFDCFNAFPCR</sequence>
<reference evidence="1 2" key="1">
    <citation type="submission" date="2024-01" db="EMBL/GenBank/DDBJ databases">
        <title>The genomes of 5 underutilized Papilionoideae crops provide insights into root nodulation and disease resistanc.</title>
        <authorList>
            <person name="Yuan L."/>
        </authorList>
    </citation>
    <scope>NUCLEOTIDE SEQUENCE [LARGE SCALE GENOMIC DNA]</scope>
    <source>
        <strain evidence="1">ZHUSHIDOU_FW_LH</strain>
        <tissue evidence="1">Leaf</tissue>
    </source>
</reference>
<dbReference type="Proteomes" id="UP001372338">
    <property type="component" value="Unassembled WGS sequence"/>
</dbReference>
<proteinExistence type="predicted"/>
<evidence type="ECO:0000313" key="1">
    <source>
        <dbReference type="EMBL" id="KAK7277260.1"/>
    </source>
</evidence>
<evidence type="ECO:0000313" key="2">
    <source>
        <dbReference type="Proteomes" id="UP001372338"/>
    </source>
</evidence>